<dbReference type="PANTHER" id="PTHR10509">
    <property type="entry name" value="O-METHYLTRANSFERASE-RELATED"/>
    <property type="match status" value="1"/>
</dbReference>
<protein>
    <submittedName>
        <fullName evidence="5">O-methyltransferase</fullName>
        <ecNumber evidence="5">2.1.1.-</ecNumber>
    </submittedName>
</protein>
<feature type="region of interest" description="Disordered" evidence="4">
    <location>
        <begin position="18"/>
        <end position="44"/>
    </location>
</feature>
<gene>
    <name evidence="5" type="ORF">ACFPCV_05310</name>
</gene>
<proteinExistence type="predicted"/>
<dbReference type="GO" id="GO:0008168">
    <property type="term" value="F:methyltransferase activity"/>
    <property type="evidence" value="ECO:0007669"/>
    <property type="project" value="UniProtKB-KW"/>
</dbReference>
<sequence>MRPIPTIDALHDYVLDHSGPVDGAHRNPNRHTSAAGERTQSQIGHDQGTFLTMLTQLMNAERAIEIGTFTGYSALCIARGLPANGRLITCDVSHEWSETAGQAWSREGLSGRIEPRLGPAVETLRALPADPVYDLAFLGADKPGYLDYYEELVPRLRAGGLIVIDEVLLAGTVVTDPDAEAARTMREFNAHVCADKRVDAVMLSIGDGVTLARKRLADDTA</sequence>
<dbReference type="RefSeq" id="WP_378054864.1">
    <property type="nucleotide sequence ID" value="NZ_JBHSIS010000002.1"/>
</dbReference>
<keyword evidence="2 5" id="KW-0808">Transferase</keyword>
<dbReference type="InterPro" id="IPR029063">
    <property type="entry name" value="SAM-dependent_MTases_sf"/>
</dbReference>
<keyword evidence="6" id="KW-1185">Reference proteome</keyword>
<dbReference type="Pfam" id="PF01596">
    <property type="entry name" value="Methyltransf_3"/>
    <property type="match status" value="1"/>
</dbReference>
<evidence type="ECO:0000313" key="5">
    <source>
        <dbReference type="EMBL" id="MFC4852914.1"/>
    </source>
</evidence>
<accession>A0ABV9RVH4</accession>
<dbReference type="SUPFAM" id="SSF53335">
    <property type="entry name" value="S-adenosyl-L-methionine-dependent methyltransferases"/>
    <property type="match status" value="1"/>
</dbReference>
<evidence type="ECO:0000256" key="4">
    <source>
        <dbReference type="SAM" id="MobiDB-lite"/>
    </source>
</evidence>
<evidence type="ECO:0000256" key="2">
    <source>
        <dbReference type="ARBA" id="ARBA00022679"/>
    </source>
</evidence>
<name>A0ABV9RVH4_9PSEU</name>
<organism evidence="5 6">
    <name type="scientific">Actinophytocola glycyrrhizae</name>
    <dbReference type="NCBI Taxonomy" id="2044873"/>
    <lineage>
        <taxon>Bacteria</taxon>
        <taxon>Bacillati</taxon>
        <taxon>Actinomycetota</taxon>
        <taxon>Actinomycetes</taxon>
        <taxon>Pseudonocardiales</taxon>
        <taxon>Pseudonocardiaceae</taxon>
    </lineage>
</organism>
<dbReference type="PANTHER" id="PTHR10509:SF14">
    <property type="entry name" value="CAFFEOYL-COA O-METHYLTRANSFERASE 3-RELATED"/>
    <property type="match status" value="1"/>
</dbReference>
<dbReference type="InterPro" id="IPR050362">
    <property type="entry name" value="Cation-dep_OMT"/>
</dbReference>
<reference evidence="6" key="1">
    <citation type="journal article" date="2019" name="Int. J. Syst. Evol. Microbiol.">
        <title>The Global Catalogue of Microorganisms (GCM) 10K type strain sequencing project: providing services to taxonomists for standard genome sequencing and annotation.</title>
        <authorList>
            <consortium name="The Broad Institute Genomics Platform"/>
            <consortium name="The Broad Institute Genome Sequencing Center for Infectious Disease"/>
            <person name="Wu L."/>
            <person name="Ma J."/>
        </authorList>
    </citation>
    <scope>NUCLEOTIDE SEQUENCE [LARGE SCALE GENOMIC DNA]</scope>
    <source>
        <strain evidence="6">ZS-22-S1</strain>
    </source>
</reference>
<dbReference type="EC" id="2.1.1.-" evidence="5"/>
<dbReference type="InterPro" id="IPR002935">
    <property type="entry name" value="SAM_O-MeTrfase"/>
</dbReference>
<dbReference type="Gene3D" id="3.40.50.150">
    <property type="entry name" value="Vaccinia Virus protein VP39"/>
    <property type="match status" value="1"/>
</dbReference>
<dbReference type="EMBL" id="JBHSIS010000002">
    <property type="protein sequence ID" value="MFC4852914.1"/>
    <property type="molecule type" value="Genomic_DNA"/>
</dbReference>
<keyword evidence="3" id="KW-0949">S-adenosyl-L-methionine</keyword>
<evidence type="ECO:0000256" key="3">
    <source>
        <dbReference type="ARBA" id="ARBA00022691"/>
    </source>
</evidence>
<dbReference type="GO" id="GO:0032259">
    <property type="term" value="P:methylation"/>
    <property type="evidence" value="ECO:0007669"/>
    <property type="project" value="UniProtKB-KW"/>
</dbReference>
<dbReference type="Proteomes" id="UP001595859">
    <property type="component" value="Unassembled WGS sequence"/>
</dbReference>
<keyword evidence="1 5" id="KW-0489">Methyltransferase</keyword>
<dbReference type="PROSITE" id="PS51682">
    <property type="entry name" value="SAM_OMT_I"/>
    <property type="match status" value="1"/>
</dbReference>
<evidence type="ECO:0000256" key="1">
    <source>
        <dbReference type="ARBA" id="ARBA00022603"/>
    </source>
</evidence>
<evidence type="ECO:0000313" key="6">
    <source>
        <dbReference type="Proteomes" id="UP001595859"/>
    </source>
</evidence>
<comment type="caution">
    <text evidence="5">The sequence shown here is derived from an EMBL/GenBank/DDBJ whole genome shotgun (WGS) entry which is preliminary data.</text>
</comment>
<dbReference type="CDD" id="cd02440">
    <property type="entry name" value="AdoMet_MTases"/>
    <property type="match status" value="1"/>
</dbReference>